<dbReference type="PANTHER" id="PTHR32096">
    <property type="entry name" value="WRKY TRANSCRIPTION FACTOR 30-RELATED-RELATED"/>
    <property type="match status" value="1"/>
</dbReference>
<keyword evidence="4" id="KW-0804">Transcription</keyword>
<dbReference type="SMART" id="SM00774">
    <property type="entry name" value="WRKY"/>
    <property type="match status" value="1"/>
</dbReference>
<feature type="region of interest" description="Disordered" evidence="6">
    <location>
        <begin position="222"/>
        <end position="257"/>
    </location>
</feature>
<proteinExistence type="predicted"/>
<reference evidence="8 9" key="1">
    <citation type="journal article" date="2022" name="Nat. Plants">
        <title>Genomes of leafy and leafless Platanthera orchids illuminate the evolution of mycoheterotrophy.</title>
        <authorList>
            <person name="Li M.H."/>
            <person name="Liu K.W."/>
            <person name="Li Z."/>
            <person name="Lu H.C."/>
            <person name="Ye Q.L."/>
            <person name="Zhang D."/>
            <person name="Wang J.Y."/>
            <person name="Li Y.F."/>
            <person name="Zhong Z.M."/>
            <person name="Liu X."/>
            <person name="Yu X."/>
            <person name="Liu D.K."/>
            <person name="Tu X.D."/>
            <person name="Liu B."/>
            <person name="Hao Y."/>
            <person name="Liao X.Y."/>
            <person name="Jiang Y.T."/>
            <person name="Sun W.H."/>
            <person name="Chen J."/>
            <person name="Chen Y.Q."/>
            <person name="Ai Y."/>
            <person name="Zhai J.W."/>
            <person name="Wu S.S."/>
            <person name="Zhou Z."/>
            <person name="Hsiao Y.Y."/>
            <person name="Wu W.L."/>
            <person name="Chen Y.Y."/>
            <person name="Lin Y.F."/>
            <person name="Hsu J.L."/>
            <person name="Li C.Y."/>
            <person name="Wang Z.W."/>
            <person name="Zhao X."/>
            <person name="Zhong W.Y."/>
            <person name="Ma X.K."/>
            <person name="Ma L."/>
            <person name="Huang J."/>
            <person name="Chen G.Z."/>
            <person name="Huang M.Z."/>
            <person name="Huang L."/>
            <person name="Peng D.H."/>
            <person name="Luo Y.B."/>
            <person name="Zou S.Q."/>
            <person name="Chen S.P."/>
            <person name="Lan S."/>
            <person name="Tsai W.C."/>
            <person name="Van de Peer Y."/>
            <person name="Liu Z.J."/>
        </authorList>
    </citation>
    <scope>NUCLEOTIDE SEQUENCE [LARGE SCALE GENOMIC DNA]</scope>
    <source>
        <strain evidence="8">Lor288</strain>
    </source>
</reference>
<comment type="subcellular location">
    <subcellularLocation>
        <location evidence="1">Nucleus</location>
    </subcellularLocation>
</comment>
<evidence type="ECO:0000259" key="7">
    <source>
        <dbReference type="PROSITE" id="PS50811"/>
    </source>
</evidence>
<dbReference type="Pfam" id="PF03106">
    <property type="entry name" value="WRKY"/>
    <property type="match status" value="1"/>
</dbReference>
<evidence type="ECO:0000313" key="8">
    <source>
        <dbReference type="EMBL" id="KAK8956283.1"/>
    </source>
</evidence>
<evidence type="ECO:0000256" key="6">
    <source>
        <dbReference type="SAM" id="MobiDB-lite"/>
    </source>
</evidence>
<dbReference type="InterPro" id="IPR003657">
    <property type="entry name" value="WRKY_dom"/>
</dbReference>
<dbReference type="SUPFAM" id="SSF118290">
    <property type="entry name" value="WRKY DNA-binding domain"/>
    <property type="match status" value="1"/>
</dbReference>
<dbReference type="EMBL" id="JBBWWR010000013">
    <property type="protein sequence ID" value="KAK8956283.1"/>
    <property type="molecule type" value="Genomic_DNA"/>
</dbReference>
<evidence type="ECO:0000256" key="2">
    <source>
        <dbReference type="ARBA" id="ARBA00023015"/>
    </source>
</evidence>
<dbReference type="InterPro" id="IPR036576">
    <property type="entry name" value="WRKY_dom_sf"/>
</dbReference>
<sequence length="323" mass="34878">MSAQAPMENNDDGWDLFAVVRSCRAGSRPPPPIPLPPVDNTSAAKVATAGAMFSSCFPSLTAGGISHCDLEKLCKPFFSAAMQSKPKPRSCPSPPSSAPAPAPARRPLSLSTTRSKRGSAGKINRRNQQKRVVCHVPADGLAADMWAWRKYGQKPIKGSPFPRGYYRCSSSKGCLARKQVERSRTDAGMFVITYTGEHNHQIPTHRNSLAGSTRQKLPVATAAIGEQGNLPEGSPNTPLKREEGSAEEEEDEEEEEEGLLLVEDMEVVGEDEVLFIGAEEFQDSSEFSSSVNPEAVDAFFCNGGDLDGGFLIHPWSENSNNGR</sequence>
<feature type="compositionally biased region" description="Pro residues" evidence="6">
    <location>
        <begin position="89"/>
        <end position="104"/>
    </location>
</feature>
<evidence type="ECO:0000256" key="3">
    <source>
        <dbReference type="ARBA" id="ARBA00023125"/>
    </source>
</evidence>
<keyword evidence="5" id="KW-0539">Nucleus</keyword>
<evidence type="ECO:0000313" key="9">
    <source>
        <dbReference type="Proteomes" id="UP001412067"/>
    </source>
</evidence>
<feature type="domain" description="WRKY" evidence="7">
    <location>
        <begin position="137"/>
        <end position="203"/>
    </location>
</feature>
<feature type="compositionally biased region" description="Basic residues" evidence="6">
    <location>
        <begin position="114"/>
        <end position="131"/>
    </location>
</feature>
<dbReference type="PROSITE" id="PS50811">
    <property type="entry name" value="WRKY"/>
    <property type="match status" value="1"/>
</dbReference>
<gene>
    <name evidence="8" type="primary">WRKY22</name>
    <name evidence="8" type="ORF">KSP40_PGU013132</name>
</gene>
<name>A0ABR2M1C9_9ASPA</name>
<dbReference type="InterPro" id="IPR044810">
    <property type="entry name" value="WRKY_plant"/>
</dbReference>
<keyword evidence="2" id="KW-0805">Transcription regulation</keyword>
<dbReference type="Proteomes" id="UP001412067">
    <property type="component" value="Unassembled WGS sequence"/>
</dbReference>
<keyword evidence="9" id="KW-1185">Reference proteome</keyword>
<keyword evidence="3" id="KW-0238">DNA-binding</keyword>
<dbReference type="PANTHER" id="PTHR32096:SF61">
    <property type="entry name" value="WRKY TRANSCRIPTION FACTOR 22"/>
    <property type="match status" value="1"/>
</dbReference>
<evidence type="ECO:0000256" key="5">
    <source>
        <dbReference type="ARBA" id="ARBA00023242"/>
    </source>
</evidence>
<evidence type="ECO:0000256" key="4">
    <source>
        <dbReference type="ARBA" id="ARBA00023163"/>
    </source>
</evidence>
<evidence type="ECO:0000256" key="1">
    <source>
        <dbReference type="ARBA" id="ARBA00004123"/>
    </source>
</evidence>
<feature type="compositionally biased region" description="Acidic residues" evidence="6">
    <location>
        <begin position="245"/>
        <end position="257"/>
    </location>
</feature>
<protein>
    <submittedName>
        <fullName evidence="8">WRKY transcription factor 22</fullName>
    </submittedName>
</protein>
<dbReference type="Gene3D" id="2.20.25.80">
    <property type="entry name" value="WRKY domain"/>
    <property type="match status" value="1"/>
</dbReference>
<comment type="caution">
    <text evidence="8">The sequence shown here is derived from an EMBL/GenBank/DDBJ whole genome shotgun (WGS) entry which is preliminary data.</text>
</comment>
<organism evidence="8 9">
    <name type="scientific">Platanthera guangdongensis</name>
    <dbReference type="NCBI Taxonomy" id="2320717"/>
    <lineage>
        <taxon>Eukaryota</taxon>
        <taxon>Viridiplantae</taxon>
        <taxon>Streptophyta</taxon>
        <taxon>Embryophyta</taxon>
        <taxon>Tracheophyta</taxon>
        <taxon>Spermatophyta</taxon>
        <taxon>Magnoliopsida</taxon>
        <taxon>Liliopsida</taxon>
        <taxon>Asparagales</taxon>
        <taxon>Orchidaceae</taxon>
        <taxon>Orchidoideae</taxon>
        <taxon>Orchideae</taxon>
        <taxon>Orchidinae</taxon>
        <taxon>Platanthera</taxon>
    </lineage>
</organism>
<accession>A0ABR2M1C9</accession>
<feature type="region of interest" description="Disordered" evidence="6">
    <location>
        <begin position="85"/>
        <end position="131"/>
    </location>
</feature>